<evidence type="ECO:0000256" key="4">
    <source>
        <dbReference type="RuleBase" id="RU003476"/>
    </source>
</evidence>
<dbReference type="EMBL" id="BOMM01000039">
    <property type="protein sequence ID" value="GIE12556.1"/>
    <property type="molecule type" value="Genomic_DNA"/>
</dbReference>
<keyword evidence="7" id="KW-1185">Reference proteome</keyword>
<dbReference type="AlphaFoldDB" id="A0A919MAG7"/>
<dbReference type="InterPro" id="IPR000086">
    <property type="entry name" value="NUDIX_hydrolase_dom"/>
</dbReference>
<evidence type="ECO:0000259" key="5">
    <source>
        <dbReference type="PROSITE" id="PS51462"/>
    </source>
</evidence>
<protein>
    <submittedName>
        <fullName evidence="6">NUDIX hydrolase</fullName>
    </submittedName>
</protein>
<dbReference type="CDD" id="cd18879">
    <property type="entry name" value="NUDIX_Hydrolase"/>
    <property type="match status" value="1"/>
</dbReference>
<dbReference type="Gene3D" id="3.90.79.10">
    <property type="entry name" value="Nucleoside Triphosphate Pyrophosphohydrolase"/>
    <property type="match status" value="1"/>
</dbReference>
<sequence length="160" mass="17343">MPASPYVTALRAHIGTDLLLLPGVSAVVRDEPGRILLMRRTDDGTWGLPAGMVEPGEQPADAAVREVLEETGVRVEIERLGGVDMHESVYPNGDRCHYLVAWFRCRPTGGQARPDGEESLEVGWFPPDALPAGLGRSALLRIETTAARDAAPWCDTPRGF</sequence>
<comment type="cofactor">
    <cofactor evidence="1">
        <name>Mg(2+)</name>
        <dbReference type="ChEBI" id="CHEBI:18420"/>
    </cofactor>
</comment>
<reference evidence="6" key="1">
    <citation type="submission" date="2021-01" db="EMBL/GenBank/DDBJ databases">
        <title>Whole genome shotgun sequence of Actinoplanes ferrugineus NBRC 15555.</title>
        <authorList>
            <person name="Komaki H."/>
            <person name="Tamura T."/>
        </authorList>
    </citation>
    <scope>NUCLEOTIDE SEQUENCE</scope>
    <source>
        <strain evidence="6">NBRC 15555</strain>
    </source>
</reference>
<proteinExistence type="inferred from homology"/>
<dbReference type="PANTHER" id="PTHR43046:SF16">
    <property type="entry name" value="ADP-RIBOSE PYROPHOSPHATASE YJHB-RELATED"/>
    <property type="match status" value="1"/>
</dbReference>
<dbReference type="GO" id="GO:0016787">
    <property type="term" value="F:hydrolase activity"/>
    <property type="evidence" value="ECO:0007669"/>
    <property type="project" value="UniProtKB-KW"/>
</dbReference>
<keyword evidence="3 4" id="KW-0378">Hydrolase</keyword>
<dbReference type="InterPro" id="IPR015797">
    <property type="entry name" value="NUDIX_hydrolase-like_dom_sf"/>
</dbReference>
<comment type="similarity">
    <text evidence="2 4">Belongs to the Nudix hydrolase family.</text>
</comment>
<dbReference type="InterPro" id="IPR020084">
    <property type="entry name" value="NUDIX_hydrolase_CS"/>
</dbReference>
<name>A0A919MAG7_9ACTN</name>
<feature type="domain" description="Nudix hydrolase" evidence="5">
    <location>
        <begin position="19"/>
        <end position="160"/>
    </location>
</feature>
<gene>
    <name evidence="6" type="ORF">Afe05nite_43960</name>
</gene>
<organism evidence="6 7">
    <name type="scientific">Paractinoplanes ferrugineus</name>
    <dbReference type="NCBI Taxonomy" id="113564"/>
    <lineage>
        <taxon>Bacteria</taxon>
        <taxon>Bacillati</taxon>
        <taxon>Actinomycetota</taxon>
        <taxon>Actinomycetes</taxon>
        <taxon>Micromonosporales</taxon>
        <taxon>Micromonosporaceae</taxon>
        <taxon>Paractinoplanes</taxon>
    </lineage>
</organism>
<dbReference type="SUPFAM" id="SSF55811">
    <property type="entry name" value="Nudix"/>
    <property type="match status" value="1"/>
</dbReference>
<dbReference type="PROSITE" id="PS51462">
    <property type="entry name" value="NUDIX"/>
    <property type="match status" value="1"/>
</dbReference>
<accession>A0A919MAG7</accession>
<evidence type="ECO:0000313" key="7">
    <source>
        <dbReference type="Proteomes" id="UP000598174"/>
    </source>
</evidence>
<dbReference type="PRINTS" id="PR00502">
    <property type="entry name" value="NUDIXFAMILY"/>
</dbReference>
<dbReference type="PROSITE" id="PS00893">
    <property type="entry name" value="NUDIX_BOX"/>
    <property type="match status" value="1"/>
</dbReference>
<evidence type="ECO:0000313" key="6">
    <source>
        <dbReference type="EMBL" id="GIE12556.1"/>
    </source>
</evidence>
<evidence type="ECO:0000256" key="2">
    <source>
        <dbReference type="ARBA" id="ARBA00005582"/>
    </source>
</evidence>
<evidence type="ECO:0000256" key="1">
    <source>
        <dbReference type="ARBA" id="ARBA00001946"/>
    </source>
</evidence>
<dbReference type="PANTHER" id="PTHR43046">
    <property type="entry name" value="GDP-MANNOSE MANNOSYL HYDROLASE"/>
    <property type="match status" value="1"/>
</dbReference>
<dbReference type="Proteomes" id="UP000598174">
    <property type="component" value="Unassembled WGS sequence"/>
</dbReference>
<dbReference type="RefSeq" id="WP_203819015.1">
    <property type="nucleotide sequence ID" value="NZ_BAAABP010000004.1"/>
</dbReference>
<dbReference type="Pfam" id="PF00293">
    <property type="entry name" value="NUDIX"/>
    <property type="match status" value="1"/>
</dbReference>
<evidence type="ECO:0000256" key="3">
    <source>
        <dbReference type="ARBA" id="ARBA00022801"/>
    </source>
</evidence>
<dbReference type="InterPro" id="IPR020476">
    <property type="entry name" value="Nudix_hydrolase"/>
</dbReference>
<comment type="caution">
    <text evidence="6">The sequence shown here is derived from an EMBL/GenBank/DDBJ whole genome shotgun (WGS) entry which is preliminary data.</text>
</comment>